<accession>M6JMK5</accession>
<dbReference type="Proteomes" id="UP000012106">
    <property type="component" value="Unassembled WGS sequence"/>
</dbReference>
<organism evidence="1 2">
    <name type="scientific">Leptospira santarosai serovar Arenal str. MAVJ 401</name>
    <dbReference type="NCBI Taxonomy" id="1049976"/>
    <lineage>
        <taxon>Bacteria</taxon>
        <taxon>Pseudomonadati</taxon>
        <taxon>Spirochaetota</taxon>
        <taxon>Spirochaetia</taxon>
        <taxon>Leptospirales</taxon>
        <taxon>Leptospiraceae</taxon>
        <taxon>Leptospira</taxon>
    </lineage>
</organism>
<evidence type="ECO:0000313" key="2">
    <source>
        <dbReference type="Proteomes" id="UP000012106"/>
    </source>
</evidence>
<protein>
    <submittedName>
        <fullName evidence="1">Uncharacterized protein</fullName>
    </submittedName>
</protein>
<name>M6JMK5_9LEPT</name>
<sequence>MEELDSMLESGGAGLAVWHLMYIQDKPEKHTYENNTVSLFKKFE</sequence>
<dbReference type="RefSeq" id="WP_004470899.1">
    <property type="nucleotide sequence ID" value="NZ_AHMU02000017.1"/>
</dbReference>
<evidence type="ECO:0000313" key="1">
    <source>
        <dbReference type="EMBL" id="EMN23094.1"/>
    </source>
</evidence>
<dbReference type="AlphaFoldDB" id="M6JMK5"/>
<proteinExistence type="predicted"/>
<gene>
    <name evidence="1" type="ORF">LEP1GSC063_3261</name>
</gene>
<comment type="caution">
    <text evidence="1">The sequence shown here is derived from an EMBL/GenBank/DDBJ whole genome shotgun (WGS) entry which is preliminary data.</text>
</comment>
<reference evidence="1 2" key="1">
    <citation type="submission" date="2013-01" db="EMBL/GenBank/DDBJ databases">
        <authorList>
            <person name="Harkins D.M."/>
            <person name="Durkin A.S."/>
            <person name="Brinkac L.M."/>
            <person name="Haft D.H."/>
            <person name="Selengut J.D."/>
            <person name="Sanka R."/>
            <person name="DePew J."/>
            <person name="Purushe J."/>
            <person name="Hartskeerl R.A."/>
            <person name="Ahmed A."/>
            <person name="van der Linden H."/>
            <person name="Goris M.G.A."/>
            <person name="Vinetz J.M."/>
            <person name="Sutton G.G."/>
            <person name="Nierman W.C."/>
            <person name="Fouts D.E."/>
        </authorList>
    </citation>
    <scope>NUCLEOTIDE SEQUENCE [LARGE SCALE GENOMIC DNA]</scope>
    <source>
        <strain evidence="1 2">MAVJ 401</strain>
    </source>
</reference>
<dbReference type="EMBL" id="AHMU02000017">
    <property type="protein sequence ID" value="EMN23094.1"/>
    <property type="molecule type" value="Genomic_DNA"/>
</dbReference>